<evidence type="ECO:0000256" key="4">
    <source>
        <dbReference type="ARBA" id="ARBA00023015"/>
    </source>
</evidence>
<dbReference type="PROSITE" id="PS50114">
    <property type="entry name" value="GATA_ZN_FINGER_2"/>
    <property type="match status" value="1"/>
</dbReference>
<reference evidence="9 10" key="1">
    <citation type="journal article" date="2013" name="Genome Biol.">
        <title>Genome of Acanthamoeba castellanii highlights extensive lateral gene transfer and early evolution of tyrosine kinase signaling.</title>
        <authorList>
            <person name="Clarke M."/>
            <person name="Lohan A.J."/>
            <person name="Liu B."/>
            <person name="Lagkouvardos I."/>
            <person name="Roy S."/>
            <person name="Zafar N."/>
            <person name="Bertelli C."/>
            <person name="Schilde C."/>
            <person name="Kianianmomeni A."/>
            <person name="Burglin T.R."/>
            <person name="Frech C."/>
            <person name="Turcotte B."/>
            <person name="Kopec K.O."/>
            <person name="Synnott J.M."/>
            <person name="Choo C."/>
            <person name="Paponov I."/>
            <person name="Finkler A."/>
            <person name="Soon Heng Tan C."/>
            <person name="Hutchins A.P."/>
            <person name="Weinmeier T."/>
            <person name="Rattei T."/>
            <person name="Chu J.S."/>
            <person name="Gimenez G."/>
            <person name="Irimia M."/>
            <person name="Rigden D.J."/>
            <person name="Fitzpatrick D.A."/>
            <person name="Lorenzo-Morales J."/>
            <person name="Bateman A."/>
            <person name="Chiu C.H."/>
            <person name="Tang P."/>
            <person name="Hegemann P."/>
            <person name="Fromm H."/>
            <person name="Raoult D."/>
            <person name="Greub G."/>
            <person name="Miranda-Saavedra D."/>
            <person name="Chen N."/>
            <person name="Nash P."/>
            <person name="Ginger M.L."/>
            <person name="Horn M."/>
            <person name="Schaap P."/>
            <person name="Caler L."/>
            <person name="Loftus B."/>
        </authorList>
    </citation>
    <scope>NUCLEOTIDE SEQUENCE [LARGE SCALE GENOMIC DNA]</scope>
    <source>
        <strain evidence="9 10">Neff</strain>
    </source>
</reference>
<dbReference type="STRING" id="1257118.L8GXQ4"/>
<evidence type="ECO:0000256" key="3">
    <source>
        <dbReference type="ARBA" id="ARBA00022833"/>
    </source>
</evidence>
<dbReference type="GO" id="GO:0043565">
    <property type="term" value="F:sequence-specific DNA binding"/>
    <property type="evidence" value="ECO:0007669"/>
    <property type="project" value="InterPro"/>
</dbReference>
<feature type="compositionally biased region" description="Low complexity" evidence="7">
    <location>
        <begin position="29"/>
        <end position="38"/>
    </location>
</feature>
<dbReference type="GO" id="GO:0008270">
    <property type="term" value="F:zinc ion binding"/>
    <property type="evidence" value="ECO:0007669"/>
    <property type="project" value="UniProtKB-KW"/>
</dbReference>
<dbReference type="Pfam" id="PF00320">
    <property type="entry name" value="GATA"/>
    <property type="match status" value="1"/>
</dbReference>
<feature type="compositionally biased region" description="Polar residues" evidence="7">
    <location>
        <begin position="213"/>
        <end position="223"/>
    </location>
</feature>
<keyword evidence="10" id="KW-1185">Reference proteome</keyword>
<dbReference type="CDD" id="cd00202">
    <property type="entry name" value="ZnF_GATA"/>
    <property type="match status" value="1"/>
</dbReference>
<dbReference type="AlphaFoldDB" id="L8GXQ4"/>
<dbReference type="GeneID" id="14918397"/>
<organism evidence="9 10">
    <name type="scientific">Acanthamoeba castellanii (strain ATCC 30010 / Neff)</name>
    <dbReference type="NCBI Taxonomy" id="1257118"/>
    <lineage>
        <taxon>Eukaryota</taxon>
        <taxon>Amoebozoa</taxon>
        <taxon>Discosea</taxon>
        <taxon>Longamoebia</taxon>
        <taxon>Centramoebida</taxon>
        <taxon>Acanthamoebidae</taxon>
        <taxon>Acanthamoeba</taxon>
    </lineage>
</organism>
<dbReference type="Gene3D" id="3.30.50.10">
    <property type="entry name" value="Erythroid Transcription Factor GATA-1, subunit A"/>
    <property type="match status" value="1"/>
</dbReference>
<dbReference type="RefSeq" id="XP_004339735.1">
    <property type="nucleotide sequence ID" value="XM_004339687.1"/>
</dbReference>
<accession>L8GXQ4</accession>
<dbReference type="PANTHER" id="PTHR47172:SF24">
    <property type="entry name" value="GATA ZINC FINGER DOMAIN-CONTAINING PROTEIN 14-RELATED"/>
    <property type="match status" value="1"/>
</dbReference>
<gene>
    <name evidence="9" type="ORF">ACA1_065100</name>
</gene>
<evidence type="ECO:0000313" key="10">
    <source>
        <dbReference type="Proteomes" id="UP000011083"/>
    </source>
</evidence>
<evidence type="ECO:0000256" key="6">
    <source>
        <dbReference type="PROSITE-ProRule" id="PRU00094"/>
    </source>
</evidence>
<evidence type="ECO:0000313" key="9">
    <source>
        <dbReference type="EMBL" id="ELR17722.1"/>
    </source>
</evidence>
<name>L8GXQ4_ACACF</name>
<dbReference type="KEGG" id="acan:ACA1_065100"/>
<keyword evidence="2 6" id="KW-0863">Zinc-finger</keyword>
<dbReference type="GO" id="GO:0006355">
    <property type="term" value="P:regulation of DNA-templated transcription"/>
    <property type="evidence" value="ECO:0007669"/>
    <property type="project" value="InterPro"/>
</dbReference>
<dbReference type="Proteomes" id="UP000011083">
    <property type="component" value="Unassembled WGS sequence"/>
</dbReference>
<dbReference type="SUPFAM" id="SSF57716">
    <property type="entry name" value="Glucocorticoid receptor-like (DNA-binding domain)"/>
    <property type="match status" value="1"/>
</dbReference>
<protein>
    <submittedName>
        <fullName evidence="9">GATA zinc finger domain containing protein</fullName>
    </submittedName>
</protein>
<keyword evidence="3" id="KW-0862">Zinc</keyword>
<keyword evidence="5" id="KW-0804">Transcription</keyword>
<evidence type="ECO:0000256" key="2">
    <source>
        <dbReference type="ARBA" id="ARBA00022771"/>
    </source>
</evidence>
<evidence type="ECO:0000256" key="5">
    <source>
        <dbReference type="ARBA" id="ARBA00023163"/>
    </source>
</evidence>
<dbReference type="InterPro" id="IPR000679">
    <property type="entry name" value="Znf_GATA"/>
</dbReference>
<keyword evidence="1" id="KW-0479">Metal-binding</keyword>
<feature type="domain" description="GATA-type" evidence="8">
    <location>
        <begin position="244"/>
        <end position="277"/>
    </location>
</feature>
<feature type="region of interest" description="Disordered" evidence="7">
    <location>
        <begin position="204"/>
        <end position="269"/>
    </location>
</feature>
<dbReference type="VEuPathDB" id="AmoebaDB:ACA1_065100"/>
<dbReference type="InterPro" id="IPR013088">
    <property type="entry name" value="Znf_NHR/GATA"/>
</dbReference>
<evidence type="ECO:0000256" key="1">
    <source>
        <dbReference type="ARBA" id="ARBA00022723"/>
    </source>
</evidence>
<dbReference type="OrthoDB" id="2162994at2759"/>
<feature type="region of interest" description="Disordered" evidence="7">
    <location>
        <begin position="1"/>
        <end position="44"/>
    </location>
</feature>
<dbReference type="EMBL" id="KB007974">
    <property type="protein sequence ID" value="ELR17722.1"/>
    <property type="molecule type" value="Genomic_DNA"/>
</dbReference>
<proteinExistence type="predicted"/>
<dbReference type="SMART" id="SM00401">
    <property type="entry name" value="ZnF_GATA"/>
    <property type="match status" value="1"/>
</dbReference>
<sequence length="307" mass="32105">MEYEPTTAPPGAEITPPAAPPGLGDTAQPPTSTPSSITVTLNTTAPVMSSAAVAVKREPGTGDSGGHNPNQNQAQFDPVKQETVASAHHDIMNHLTQMTSQIASIALEKTAAKTEAVVEDNPESVVEWVTSISRSLQTELQSVYLTLHILALPATAPAPVPTSALTPALLASPSVSPLSLSPSLPSFMPGQHLLVQAETVPTPVLMGSPTPISPSQPLAASTEESGESKKGRRRRKTKTKDSFNHMQRKCASCQRTETTKWRHGPLGSNTLCNTCGLAYSRKKKREAEQAAKLGAAAAAATGSMPSP</sequence>
<evidence type="ECO:0000256" key="7">
    <source>
        <dbReference type="SAM" id="MobiDB-lite"/>
    </source>
</evidence>
<keyword evidence="4" id="KW-0805">Transcription regulation</keyword>
<dbReference type="PANTHER" id="PTHR47172">
    <property type="entry name" value="OS01G0976800 PROTEIN"/>
    <property type="match status" value="1"/>
</dbReference>
<evidence type="ECO:0000259" key="8">
    <source>
        <dbReference type="PROSITE" id="PS50114"/>
    </source>
</evidence>